<dbReference type="SUPFAM" id="SSF52833">
    <property type="entry name" value="Thioredoxin-like"/>
    <property type="match status" value="1"/>
</dbReference>
<proteinExistence type="predicted"/>
<dbReference type="InterPro" id="IPR024705">
    <property type="entry name" value="Ssp411"/>
</dbReference>
<accession>A0AAC9J1Y6</accession>
<sequence length="682" mass="78547">MTTNRKPNRLISEKSPYLLQHATNPVDWYPWGEAAFNKAKREGKPIFLSIGYSTCHWCHVMAHESFEDDEVAALLNKHYVAIKVDREERPDVDAVYMKVCQMMEGHGGWPLTIFMTPDQVPFYAGTYFPKQSKYGRPGLVEALQQLNLKYTNDPKHITEVTNSVKQALAKTVSSKSKQRLNNDFIHQAFHQLGRIFDFNYGGFGSAPKFPMPQNSLFLLRHYYFTDKTAALKMVELTLQSMASGGIYDQIGFGFSRYSTDEKWLVPHFEKMLYDNALLLNVFTEAYQLTDHPLYKKIGEEIITFIRREMTSREAAFYSAIDADSEGEEGKYYVWEEEEIFDILGNSVGEIFAEVYDITPYGNFEGKNIPNSINVSLRKILGDKNLLQQLETAKEQLLKEREKRVYPHVDDKILTAWNSMMIAALAKSGKVFQSENYTMMAEKAMNFIEKNLIKQNRLKARYRDGETKYNAYLDDYAHMIIAYLELYETTFSLYYLSQARKFSEQMIDLFWDEQDGGFFFSGKDSEELISRDKEIYDGAIPSGNSVAAVALVRMGSLTGEMYFLDKVETMYYTFYDDINRQASAAPYFMQSLQLTENATKEVVVIGNKNDPARIKLLNILQTTFLPNVSVLVTERSEDLITIAPFAAEYRQLEDKTTVYVCENFSCQQPTTDIDKAMEKIIEK</sequence>
<gene>
    <name evidence="2" type="ORF">BME96_13810</name>
</gene>
<dbReference type="PANTHER" id="PTHR42899:SF1">
    <property type="entry name" value="SPERMATOGENESIS-ASSOCIATED PROTEIN 20"/>
    <property type="match status" value="1"/>
</dbReference>
<evidence type="ECO:0000259" key="1">
    <source>
        <dbReference type="Pfam" id="PF03190"/>
    </source>
</evidence>
<evidence type="ECO:0000313" key="2">
    <source>
        <dbReference type="EMBL" id="APC49204.1"/>
    </source>
</evidence>
<dbReference type="SUPFAM" id="SSF48208">
    <property type="entry name" value="Six-hairpin glycosidases"/>
    <property type="match status" value="1"/>
</dbReference>
<protein>
    <recommendedName>
        <fullName evidence="1">Spermatogenesis-associated protein 20-like TRX domain-containing protein</fullName>
    </recommendedName>
</protein>
<dbReference type="EMBL" id="CP017962">
    <property type="protein sequence ID" value="APC49204.1"/>
    <property type="molecule type" value="Genomic_DNA"/>
</dbReference>
<dbReference type="InterPro" id="IPR036249">
    <property type="entry name" value="Thioredoxin-like_sf"/>
</dbReference>
<dbReference type="RefSeq" id="WP_019376024.1">
    <property type="nucleotide sequence ID" value="NZ_CP017962.1"/>
</dbReference>
<dbReference type="Pfam" id="PF03190">
    <property type="entry name" value="Thioredox_DsbH"/>
    <property type="match status" value="1"/>
</dbReference>
<evidence type="ECO:0000313" key="3">
    <source>
        <dbReference type="Proteomes" id="UP000182945"/>
    </source>
</evidence>
<feature type="domain" description="Spermatogenesis-associated protein 20-like TRX" evidence="1">
    <location>
        <begin position="7"/>
        <end position="168"/>
    </location>
</feature>
<name>A0AAC9J1Y6_VIRHA</name>
<dbReference type="GeneID" id="71515483"/>
<dbReference type="Gene3D" id="1.50.10.10">
    <property type="match status" value="1"/>
</dbReference>
<organism evidence="2 3">
    <name type="scientific">Virgibacillus halodenitrificans</name>
    <name type="common">Bacillus halodenitrificans</name>
    <dbReference type="NCBI Taxonomy" id="1482"/>
    <lineage>
        <taxon>Bacteria</taxon>
        <taxon>Bacillati</taxon>
        <taxon>Bacillota</taxon>
        <taxon>Bacilli</taxon>
        <taxon>Bacillales</taxon>
        <taxon>Bacillaceae</taxon>
        <taxon>Virgibacillus</taxon>
    </lineage>
</organism>
<dbReference type="CDD" id="cd02955">
    <property type="entry name" value="SSP411"/>
    <property type="match status" value="1"/>
</dbReference>
<dbReference type="PANTHER" id="PTHR42899">
    <property type="entry name" value="SPERMATOGENESIS-ASSOCIATED PROTEIN 20"/>
    <property type="match status" value="1"/>
</dbReference>
<dbReference type="InterPro" id="IPR012341">
    <property type="entry name" value="6hp_glycosidase-like_sf"/>
</dbReference>
<dbReference type="Proteomes" id="UP000182945">
    <property type="component" value="Chromosome"/>
</dbReference>
<dbReference type="InterPro" id="IPR004879">
    <property type="entry name" value="Ssp411-like_TRX"/>
</dbReference>
<dbReference type="PIRSF" id="PIRSF006402">
    <property type="entry name" value="UCP006402_thioredoxin"/>
    <property type="match status" value="1"/>
</dbReference>
<dbReference type="Gene3D" id="3.40.30.10">
    <property type="entry name" value="Glutaredoxin"/>
    <property type="match status" value="1"/>
</dbReference>
<reference evidence="2 3" key="1">
    <citation type="submission" date="2016-11" db="EMBL/GenBank/DDBJ databases">
        <title>Complete genome sequencing of Virgibacillus halodenitrificans PDB-F2.</title>
        <authorList>
            <person name="Sun Z."/>
            <person name="Zhou Y."/>
            <person name="Li H."/>
        </authorList>
    </citation>
    <scope>NUCLEOTIDE SEQUENCE [LARGE SCALE GENOMIC DNA]</scope>
    <source>
        <strain evidence="2 3">PDB-F2</strain>
    </source>
</reference>
<dbReference type="KEGG" id="vhl:BME96_13810"/>
<dbReference type="GO" id="GO:0005975">
    <property type="term" value="P:carbohydrate metabolic process"/>
    <property type="evidence" value="ECO:0007669"/>
    <property type="project" value="InterPro"/>
</dbReference>
<dbReference type="InterPro" id="IPR008928">
    <property type="entry name" value="6-hairpin_glycosidase_sf"/>
</dbReference>
<dbReference type="AlphaFoldDB" id="A0AAC9J1Y6"/>